<proteinExistence type="predicted"/>
<accession>A0A6M7WYC3</accession>
<dbReference type="AlphaFoldDB" id="A0A6M7WYC3"/>
<dbReference type="Proteomes" id="UP000503017">
    <property type="component" value="Chromosome"/>
</dbReference>
<sequence>MFWRRRLSAKKRKVLLVIGRGFDVRTLETARRLHALDADISVWQLVFDNGLGDSPKRSELTATNHEGLLKLVPAEKIVAVPIEIGGPVGAAVTPRNTKASLDRAGDCRDFDDVIVDISAMPRMVALTAVSVLLFKLDKLAEANGPSVNLHVTTSESVSADLGAAKGSLRDSVTFVLGFSGHLEEQTTQNWPRVWFPVLGEGQRDRLHLIQDHVNPDEICPVIPFPTRKPRRGDEVVGEHRDTLFDDFKVEPANILLASEYNPFEAYRQIFTAMERYKKALKPMGGCKLFVSPLSSKLLSIGVLLACYDHKFGKGSSDRFDVGIPYVETAVYGDPEQNAETADFELHSLWIRGEWEEPIPATASAAVTAAT</sequence>
<gene>
    <name evidence="1" type="ORF">EB235_32165</name>
</gene>
<evidence type="ECO:0000313" key="2">
    <source>
        <dbReference type="Proteomes" id="UP000503017"/>
    </source>
</evidence>
<protein>
    <submittedName>
        <fullName evidence="1">Uncharacterized protein</fullName>
    </submittedName>
</protein>
<evidence type="ECO:0000313" key="1">
    <source>
        <dbReference type="EMBL" id="QKD05569.1"/>
    </source>
</evidence>
<reference evidence="1 2" key="1">
    <citation type="submission" date="2018-10" db="EMBL/GenBank/DDBJ databases">
        <authorList>
            <person name="Perry B.J."/>
            <person name="Sullivan J.T."/>
            <person name="Murphy R.J.T."/>
            <person name="Ramsay J.P."/>
            <person name="Ronson C.W."/>
        </authorList>
    </citation>
    <scope>NUCLEOTIDE SEQUENCE [LARGE SCALE GENOMIC DNA]</scope>
    <source>
        <strain evidence="1 2">R88b</strain>
    </source>
</reference>
<name>A0A6M7WYC3_RHILI</name>
<dbReference type="EMBL" id="CP033367">
    <property type="protein sequence ID" value="QKD05569.1"/>
    <property type="molecule type" value="Genomic_DNA"/>
</dbReference>
<organism evidence="1 2">
    <name type="scientific">Mesorhizobium loti R88b</name>
    <dbReference type="NCBI Taxonomy" id="935548"/>
    <lineage>
        <taxon>Bacteria</taxon>
        <taxon>Pseudomonadati</taxon>
        <taxon>Pseudomonadota</taxon>
        <taxon>Alphaproteobacteria</taxon>
        <taxon>Hyphomicrobiales</taxon>
        <taxon>Phyllobacteriaceae</taxon>
        <taxon>Mesorhizobium</taxon>
    </lineage>
</organism>